<dbReference type="EMBL" id="BTGU01000108">
    <property type="protein sequence ID" value="GMN61196.1"/>
    <property type="molecule type" value="Genomic_DNA"/>
</dbReference>
<sequence>MTSAIIMAPQIKTRSESDKSSEVRSVSSSAGSTVETKNNYVNEMEERRKLIREAEKLDKVMHLILPGA</sequence>
<protein>
    <submittedName>
        <fullName evidence="2">Uncharacterized protein</fullName>
    </submittedName>
</protein>
<organism evidence="2 3">
    <name type="scientific">Ficus carica</name>
    <name type="common">Common fig</name>
    <dbReference type="NCBI Taxonomy" id="3494"/>
    <lineage>
        <taxon>Eukaryota</taxon>
        <taxon>Viridiplantae</taxon>
        <taxon>Streptophyta</taxon>
        <taxon>Embryophyta</taxon>
        <taxon>Tracheophyta</taxon>
        <taxon>Spermatophyta</taxon>
        <taxon>Magnoliopsida</taxon>
        <taxon>eudicotyledons</taxon>
        <taxon>Gunneridae</taxon>
        <taxon>Pentapetalae</taxon>
        <taxon>rosids</taxon>
        <taxon>fabids</taxon>
        <taxon>Rosales</taxon>
        <taxon>Moraceae</taxon>
        <taxon>Ficeae</taxon>
        <taxon>Ficus</taxon>
    </lineage>
</organism>
<feature type="compositionally biased region" description="Low complexity" evidence="1">
    <location>
        <begin position="23"/>
        <end position="35"/>
    </location>
</feature>
<dbReference type="AlphaFoldDB" id="A0AA88DT32"/>
<dbReference type="Proteomes" id="UP001187192">
    <property type="component" value="Unassembled WGS sequence"/>
</dbReference>
<evidence type="ECO:0000256" key="1">
    <source>
        <dbReference type="SAM" id="MobiDB-lite"/>
    </source>
</evidence>
<feature type="compositionally biased region" description="Basic and acidic residues" evidence="1">
    <location>
        <begin position="13"/>
        <end position="22"/>
    </location>
</feature>
<evidence type="ECO:0000313" key="2">
    <source>
        <dbReference type="EMBL" id="GMN61196.1"/>
    </source>
</evidence>
<feature type="region of interest" description="Disordered" evidence="1">
    <location>
        <begin position="1"/>
        <end position="40"/>
    </location>
</feature>
<accession>A0AA88DT32</accession>
<reference evidence="2" key="1">
    <citation type="submission" date="2023-07" db="EMBL/GenBank/DDBJ databases">
        <title>draft genome sequence of fig (Ficus carica).</title>
        <authorList>
            <person name="Takahashi T."/>
            <person name="Nishimura K."/>
        </authorList>
    </citation>
    <scope>NUCLEOTIDE SEQUENCE</scope>
</reference>
<gene>
    <name evidence="2" type="ORF">TIFTF001_030290</name>
</gene>
<proteinExistence type="predicted"/>
<comment type="caution">
    <text evidence="2">The sequence shown here is derived from an EMBL/GenBank/DDBJ whole genome shotgun (WGS) entry which is preliminary data.</text>
</comment>
<name>A0AA88DT32_FICCA</name>
<evidence type="ECO:0000313" key="3">
    <source>
        <dbReference type="Proteomes" id="UP001187192"/>
    </source>
</evidence>
<keyword evidence="3" id="KW-1185">Reference proteome</keyword>